<dbReference type="AlphaFoldDB" id="A0A368UAQ3"/>
<dbReference type="OrthoDB" id="5405464at2"/>
<evidence type="ECO:0000256" key="1">
    <source>
        <dbReference type="SAM" id="Phobius"/>
    </source>
</evidence>
<dbReference type="Proteomes" id="UP000253204">
    <property type="component" value="Unassembled WGS sequence"/>
</dbReference>
<protein>
    <recommendedName>
        <fullName evidence="4">DUF4870 domain-containing protein</fullName>
    </recommendedName>
</protein>
<gene>
    <name evidence="2" type="ORF">DU506_00080</name>
</gene>
<name>A0A368UAQ3_9GAMM</name>
<evidence type="ECO:0000313" key="2">
    <source>
        <dbReference type="EMBL" id="RCV93587.1"/>
    </source>
</evidence>
<sequence>MLPKTPSSEAPVEIQAPDKTNIKRNWLLLATYVLYLASPFIWFAPFVALIIGYVNRKGSGNLAFTHYHFQIRTFWLTFLVGIAGSVLYLLTLSLFISGNDVGLAWPVRSIVQGLTVWYYARMLVGIVQAARNLPIKNPRTWMF</sequence>
<proteinExistence type="predicted"/>
<dbReference type="EMBL" id="QPIJ01000001">
    <property type="protein sequence ID" value="RCV93587.1"/>
    <property type="molecule type" value="Genomic_DNA"/>
</dbReference>
<reference evidence="2 3" key="1">
    <citation type="submission" date="2018-07" db="EMBL/GenBank/DDBJ databases">
        <title>Halomonas rutogse sp. nov., isolated from Lake TangqianCo on Tibetan Plateau.</title>
        <authorList>
            <person name="Lu H."/>
            <person name="Xing P."/>
            <person name="Wu Q."/>
        </authorList>
    </citation>
    <scope>NUCLEOTIDE SEQUENCE [LARGE SCALE GENOMIC DNA]</scope>
    <source>
        <strain evidence="2 3">TQ8S</strain>
    </source>
</reference>
<comment type="caution">
    <text evidence="2">The sequence shown here is derived from an EMBL/GenBank/DDBJ whole genome shotgun (WGS) entry which is preliminary data.</text>
</comment>
<keyword evidence="1" id="KW-0812">Transmembrane</keyword>
<feature type="transmembrane region" description="Helical" evidence="1">
    <location>
        <begin position="74"/>
        <end position="96"/>
    </location>
</feature>
<evidence type="ECO:0000313" key="3">
    <source>
        <dbReference type="Proteomes" id="UP000253204"/>
    </source>
</evidence>
<organism evidence="2 3">
    <name type="scientific">Vreelandella rituensis</name>
    <dbReference type="NCBI Taxonomy" id="2282306"/>
    <lineage>
        <taxon>Bacteria</taxon>
        <taxon>Pseudomonadati</taxon>
        <taxon>Pseudomonadota</taxon>
        <taxon>Gammaproteobacteria</taxon>
        <taxon>Oceanospirillales</taxon>
        <taxon>Halomonadaceae</taxon>
        <taxon>Vreelandella</taxon>
    </lineage>
</organism>
<keyword evidence="1" id="KW-0472">Membrane</keyword>
<dbReference type="RefSeq" id="WP_114484915.1">
    <property type="nucleotide sequence ID" value="NZ_CBCSHM010000005.1"/>
</dbReference>
<accession>A0A368UAQ3</accession>
<feature type="transmembrane region" description="Helical" evidence="1">
    <location>
        <begin position="116"/>
        <end position="133"/>
    </location>
</feature>
<keyword evidence="1" id="KW-1133">Transmembrane helix</keyword>
<evidence type="ECO:0008006" key="4">
    <source>
        <dbReference type="Google" id="ProtNLM"/>
    </source>
</evidence>
<feature type="transmembrane region" description="Helical" evidence="1">
    <location>
        <begin position="32"/>
        <end position="54"/>
    </location>
</feature>
<keyword evidence="3" id="KW-1185">Reference proteome</keyword>